<sequence>MELLLVPARVTRRSTERQVIQNYNCGLERDALEIAEAGCKYKDIPDFWEIGDESNLAIRSSYNKVQVIAA</sequence>
<dbReference type="EMBL" id="JAHQIW010003969">
    <property type="protein sequence ID" value="KAJ1360807.1"/>
    <property type="molecule type" value="Genomic_DNA"/>
</dbReference>
<dbReference type="AlphaFoldDB" id="A0AAD5QSS1"/>
<organism evidence="1 2">
    <name type="scientific">Parelaphostrongylus tenuis</name>
    <name type="common">Meningeal worm</name>
    <dbReference type="NCBI Taxonomy" id="148309"/>
    <lineage>
        <taxon>Eukaryota</taxon>
        <taxon>Metazoa</taxon>
        <taxon>Ecdysozoa</taxon>
        <taxon>Nematoda</taxon>
        <taxon>Chromadorea</taxon>
        <taxon>Rhabditida</taxon>
        <taxon>Rhabditina</taxon>
        <taxon>Rhabditomorpha</taxon>
        <taxon>Strongyloidea</taxon>
        <taxon>Metastrongylidae</taxon>
        <taxon>Parelaphostrongylus</taxon>
    </lineage>
</organism>
<name>A0AAD5QSS1_PARTN</name>
<comment type="caution">
    <text evidence="1">The sequence shown here is derived from an EMBL/GenBank/DDBJ whole genome shotgun (WGS) entry which is preliminary data.</text>
</comment>
<accession>A0AAD5QSS1</accession>
<gene>
    <name evidence="1" type="ORF">KIN20_019882</name>
</gene>
<evidence type="ECO:0000313" key="1">
    <source>
        <dbReference type="EMBL" id="KAJ1360807.1"/>
    </source>
</evidence>
<protein>
    <submittedName>
        <fullName evidence="1">Uncharacterized protein</fullName>
    </submittedName>
</protein>
<reference evidence="1" key="1">
    <citation type="submission" date="2021-06" db="EMBL/GenBank/DDBJ databases">
        <title>Parelaphostrongylus tenuis whole genome reference sequence.</title>
        <authorList>
            <person name="Garwood T.J."/>
            <person name="Larsen P.A."/>
            <person name="Fountain-Jones N.M."/>
            <person name="Garbe J.R."/>
            <person name="Macchietto M.G."/>
            <person name="Kania S.A."/>
            <person name="Gerhold R.W."/>
            <person name="Richards J.E."/>
            <person name="Wolf T.M."/>
        </authorList>
    </citation>
    <scope>NUCLEOTIDE SEQUENCE</scope>
    <source>
        <strain evidence="1">MNPRO001-30</strain>
        <tissue evidence="1">Meninges</tissue>
    </source>
</reference>
<proteinExistence type="predicted"/>
<dbReference type="Proteomes" id="UP001196413">
    <property type="component" value="Unassembled WGS sequence"/>
</dbReference>
<keyword evidence="2" id="KW-1185">Reference proteome</keyword>
<evidence type="ECO:0000313" key="2">
    <source>
        <dbReference type="Proteomes" id="UP001196413"/>
    </source>
</evidence>
<feature type="non-terminal residue" evidence="1">
    <location>
        <position position="1"/>
    </location>
</feature>